<dbReference type="Gene3D" id="2.40.160.20">
    <property type="match status" value="1"/>
</dbReference>
<dbReference type="InterPro" id="IPR005618">
    <property type="entry name" value="OMPW"/>
</dbReference>
<evidence type="ECO:0000313" key="1">
    <source>
        <dbReference type="EMBL" id="SER46547.1"/>
    </source>
</evidence>
<keyword evidence="2" id="KW-1185">Reference proteome</keyword>
<dbReference type="InterPro" id="IPR011250">
    <property type="entry name" value="OMP/PagP_B-barrel"/>
</dbReference>
<comment type="caution">
    <text evidence="1">The sequence shown here is derived from an EMBL/GenBank/DDBJ whole genome shotgun (WGS) entry which is preliminary data.</text>
</comment>
<dbReference type="Pfam" id="PF03922">
    <property type="entry name" value="OmpW"/>
    <property type="match status" value="1"/>
</dbReference>
<dbReference type="PANTHER" id="PTHR36920:SF1">
    <property type="entry name" value="OUTER MEMBRANE PROTEIN W"/>
    <property type="match status" value="1"/>
</dbReference>
<evidence type="ECO:0000313" key="2">
    <source>
        <dbReference type="Proteomes" id="UP000198512"/>
    </source>
</evidence>
<reference evidence="1 2" key="1">
    <citation type="submission" date="2016-10" db="EMBL/GenBank/DDBJ databases">
        <authorList>
            <person name="Varghese N."/>
            <person name="Submissions S."/>
        </authorList>
    </citation>
    <scope>NUCLEOTIDE SEQUENCE [LARGE SCALE GENOMIC DNA]</scope>
    <source>
        <strain evidence="1 2">CIP 109853</strain>
    </source>
</reference>
<name>A0ABY1BRL8_9PSED</name>
<protein>
    <submittedName>
        <fullName evidence="1">Outer membrane protein</fullName>
    </submittedName>
</protein>
<dbReference type="EMBL" id="FOFP01000033">
    <property type="protein sequence ID" value="SER46547.1"/>
    <property type="molecule type" value="Genomic_DNA"/>
</dbReference>
<dbReference type="PANTHER" id="PTHR36920">
    <property type="match status" value="1"/>
</dbReference>
<organism evidence="1 2">
    <name type="scientific">Pseudomonas cuatrocienegasensis</name>
    <dbReference type="NCBI Taxonomy" id="543360"/>
    <lineage>
        <taxon>Bacteria</taxon>
        <taxon>Pseudomonadati</taxon>
        <taxon>Pseudomonadota</taxon>
        <taxon>Gammaproteobacteria</taxon>
        <taxon>Pseudomonadales</taxon>
        <taxon>Pseudomonadaceae</taxon>
        <taxon>Pseudomonas</taxon>
    </lineage>
</organism>
<accession>A0ABY1BRL8</accession>
<dbReference type="Proteomes" id="UP000198512">
    <property type="component" value="Unassembled WGS sequence"/>
</dbReference>
<gene>
    <name evidence="1" type="ORF">SAMN05216600_1339</name>
</gene>
<sequence>MSHDINEGKWLVRVMALDIRQTNVRSEVPDIGGKIDIPPIIQPGLDISYFVTDHWAVEFQGGIAKNDYRIAGSAIGDFDIGSVETLSLGLTLQYHFRPTPNLKPYLGVGLIHTRTRAVKPADNIPDFDVEDINSVVLNAGVDYRLSGNWFASASLRYILIPTYRANGEAFDTEVKLNALASGIGLSYRF</sequence>
<proteinExistence type="predicted"/>
<dbReference type="SUPFAM" id="SSF56925">
    <property type="entry name" value="OMPA-like"/>
    <property type="match status" value="1"/>
</dbReference>